<feature type="domain" description="Helicase C-terminal" evidence="1">
    <location>
        <begin position="73"/>
        <end position="157"/>
    </location>
</feature>
<proteinExistence type="predicted"/>
<dbReference type="Proteomes" id="UP000272942">
    <property type="component" value="Unassembled WGS sequence"/>
</dbReference>
<reference evidence="2 3" key="2">
    <citation type="submission" date="2018-11" db="EMBL/GenBank/DDBJ databases">
        <authorList>
            <consortium name="Pathogen Informatics"/>
        </authorList>
    </citation>
    <scope>NUCLEOTIDE SEQUENCE [LARGE SCALE GENOMIC DNA]</scope>
    <source>
        <strain evidence="2 3">Egypt</strain>
    </source>
</reference>
<dbReference type="PANTHER" id="PTHR47958">
    <property type="entry name" value="ATP-DEPENDENT RNA HELICASE DBP3"/>
    <property type="match status" value="1"/>
</dbReference>
<dbReference type="PROSITE" id="PS51194">
    <property type="entry name" value="HELICASE_CTER"/>
    <property type="match status" value="1"/>
</dbReference>
<accession>A0A183BGC5</accession>
<dbReference type="SUPFAM" id="SSF52540">
    <property type="entry name" value="P-loop containing nucleoside triphosphate hydrolases"/>
    <property type="match status" value="1"/>
</dbReference>
<dbReference type="OrthoDB" id="10265785at2759"/>
<organism evidence="4">
    <name type="scientific">Echinostoma caproni</name>
    <dbReference type="NCBI Taxonomy" id="27848"/>
    <lineage>
        <taxon>Eukaryota</taxon>
        <taxon>Metazoa</taxon>
        <taxon>Spiralia</taxon>
        <taxon>Lophotrochozoa</taxon>
        <taxon>Platyhelminthes</taxon>
        <taxon>Trematoda</taxon>
        <taxon>Digenea</taxon>
        <taxon>Plagiorchiida</taxon>
        <taxon>Echinostomata</taxon>
        <taxon>Echinostomatoidea</taxon>
        <taxon>Echinostomatidae</taxon>
        <taxon>Echinostoma</taxon>
    </lineage>
</organism>
<dbReference type="InterPro" id="IPR001650">
    <property type="entry name" value="Helicase_C-like"/>
</dbReference>
<dbReference type="AlphaFoldDB" id="A0A183BGC5"/>
<dbReference type="Gene3D" id="3.40.50.300">
    <property type="entry name" value="P-loop containing nucleotide triphosphate hydrolases"/>
    <property type="match status" value="2"/>
</dbReference>
<name>A0A183BGC5_9TREM</name>
<keyword evidence="3" id="KW-1185">Reference proteome</keyword>
<dbReference type="EMBL" id="UZAN01076368">
    <property type="protein sequence ID" value="VDP95959.1"/>
    <property type="molecule type" value="Genomic_DNA"/>
</dbReference>
<dbReference type="WBParaSite" id="ECPE_0001831001-mRNA-1">
    <property type="protein sequence ID" value="ECPE_0001831001-mRNA-1"/>
    <property type="gene ID" value="ECPE_0001831001"/>
</dbReference>
<gene>
    <name evidence="2" type="ORF">ECPE_LOCUS18260</name>
</gene>
<dbReference type="Pfam" id="PF00271">
    <property type="entry name" value="Helicase_C"/>
    <property type="match status" value="1"/>
</dbReference>
<evidence type="ECO:0000259" key="1">
    <source>
        <dbReference type="PROSITE" id="PS51194"/>
    </source>
</evidence>
<sequence>MYIDKPEITGDDKLSPACQILLFSATYDEQVMEFARDYVPNPIEIRVKRTQLPLKNIKQFYLLFNDWVEKYQALTDIYGGFQVGQAIIFCDTRKEASWLNDRMTMDGHRVVILSGDLDVSEREHVLHQFREAECRVLITTNVCSRGEFLTANKISFS</sequence>
<reference evidence="4" key="1">
    <citation type="submission" date="2016-06" db="UniProtKB">
        <authorList>
            <consortium name="WormBaseParasite"/>
        </authorList>
    </citation>
    <scope>IDENTIFICATION</scope>
</reference>
<evidence type="ECO:0000313" key="3">
    <source>
        <dbReference type="Proteomes" id="UP000272942"/>
    </source>
</evidence>
<evidence type="ECO:0000313" key="4">
    <source>
        <dbReference type="WBParaSite" id="ECPE_0001831001-mRNA-1"/>
    </source>
</evidence>
<dbReference type="InterPro" id="IPR027417">
    <property type="entry name" value="P-loop_NTPase"/>
</dbReference>
<evidence type="ECO:0000313" key="2">
    <source>
        <dbReference type="EMBL" id="VDP95959.1"/>
    </source>
</evidence>
<protein>
    <submittedName>
        <fullName evidence="4">Helicase C-terminal domain-containing protein</fullName>
    </submittedName>
</protein>